<dbReference type="GO" id="GO:0003676">
    <property type="term" value="F:nucleic acid binding"/>
    <property type="evidence" value="ECO:0007669"/>
    <property type="project" value="InterPro"/>
</dbReference>
<dbReference type="SUPFAM" id="SSF53098">
    <property type="entry name" value="Ribonuclease H-like"/>
    <property type="match status" value="1"/>
</dbReference>
<dbReference type="Gene3D" id="3.30.420.10">
    <property type="entry name" value="Ribonuclease H-like superfamily/Ribonuclease H"/>
    <property type="match status" value="1"/>
</dbReference>
<dbReference type="GO" id="GO:0000166">
    <property type="term" value="F:nucleotide binding"/>
    <property type="evidence" value="ECO:0007669"/>
    <property type="project" value="InterPro"/>
</dbReference>
<accession>A0A3A4F0U1</accession>
<comment type="caution">
    <text evidence="2">The sequence shown here is derived from an EMBL/GenBank/DDBJ whole genome shotgun (WGS) entry which is preliminary data.</text>
</comment>
<reference evidence="2 3" key="1">
    <citation type="submission" date="2018-09" db="EMBL/GenBank/DDBJ databases">
        <title>Nesterenkonia natronophila sp. nov., an alkaliphilic actinobacteriume isolated from a soda lake, and emended description of the genus Nesterenkonia.</title>
        <authorList>
            <person name="Menes R.J."/>
            <person name="Iriarte A."/>
        </authorList>
    </citation>
    <scope>NUCLEOTIDE SEQUENCE [LARGE SCALE GENOMIC DNA]</scope>
    <source>
        <strain evidence="2 3">M8</strain>
    </source>
</reference>
<dbReference type="Pfam" id="PF01612">
    <property type="entry name" value="DNA_pol_A_exo1"/>
    <property type="match status" value="1"/>
</dbReference>
<evidence type="ECO:0000313" key="2">
    <source>
        <dbReference type="EMBL" id="RJN31321.1"/>
    </source>
</evidence>
<dbReference type="OrthoDB" id="144122at2"/>
<dbReference type="InterPro" id="IPR051086">
    <property type="entry name" value="RNase_D-like"/>
</dbReference>
<dbReference type="PANTHER" id="PTHR47649">
    <property type="entry name" value="RIBONUCLEASE D"/>
    <property type="match status" value="1"/>
</dbReference>
<dbReference type="InterPro" id="IPR036397">
    <property type="entry name" value="RNaseH_sf"/>
</dbReference>
<dbReference type="PANTHER" id="PTHR47649:SF1">
    <property type="entry name" value="RIBONUCLEASE D"/>
    <property type="match status" value="1"/>
</dbReference>
<dbReference type="EMBL" id="QYZP01000003">
    <property type="protein sequence ID" value="RJN31321.1"/>
    <property type="molecule type" value="Genomic_DNA"/>
</dbReference>
<organism evidence="2 3">
    <name type="scientific">Nesterenkonia natronophila</name>
    <dbReference type="NCBI Taxonomy" id="2174932"/>
    <lineage>
        <taxon>Bacteria</taxon>
        <taxon>Bacillati</taxon>
        <taxon>Actinomycetota</taxon>
        <taxon>Actinomycetes</taxon>
        <taxon>Micrococcales</taxon>
        <taxon>Micrococcaceae</taxon>
        <taxon>Nesterenkonia</taxon>
    </lineage>
</organism>
<dbReference type="SUPFAM" id="SSF47819">
    <property type="entry name" value="HRDC-like"/>
    <property type="match status" value="1"/>
</dbReference>
<gene>
    <name evidence="2" type="ORF">D3250_10810</name>
</gene>
<evidence type="ECO:0000313" key="3">
    <source>
        <dbReference type="Proteomes" id="UP000266615"/>
    </source>
</evidence>
<dbReference type="CDD" id="cd06142">
    <property type="entry name" value="RNaseD_exo"/>
    <property type="match status" value="1"/>
</dbReference>
<dbReference type="PROSITE" id="PS50967">
    <property type="entry name" value="HRDC"/>
    <property type="match status" value="1"/>
</dbReference>
<dbReference type="SMART" id="SM00341">
    <property type="entry name" value="HRDC"/>
    <property type="match status" value="1"/>
</dbReference>
<dbReference type="GO" id="GO:0008408">
    <property type="term" value="F:3'-5' exonuclease activity"/>
    <property type="evidence" value="ECO:0007669"/>
    <property type="project" value="InterPro"/>
</dbReference>
<keyword evidence="3" id="KW-1185">Reference proteome</keyword>
<dbReference type="Proteomes" id="UP000266615">
    <property type="component" value="Unassembled WGS sequence"/>
</dbReference>
<dbReference type="InterPro" id="IPR010997">
    <property type="entry name" value="HRDC-like_sf"/>
</dbReference>
<dbReference type="InterPro" id="IPR002121">
    <property type="entry name" value="HRDC_dom"/>
</dbReference>
<dbReference type="Pfam" id="PF18305">
    <property type="entry name" value="DNA_pol_A_exoN"/>
    <property type="match status" value="1"/>
</dbReference>
<dbReference type="RefSeq" id="WP_119903388.1">
    <property type="nucleotide sequence ID" value="NZ_QYZP01000003.1"/>
</dbReference>
<dbReference type="AlphaFoldDB" id="A0A3A4F0U1"/>
<dbReference type="Pfam" id="PF00570">
    <property type="entry name" value="HRDC"/>
    <property type="match status" value="1"/>
</dbReference>
<dbReference type="InterPro" id="IPR002562">
    <property type="entry name" value="3'-5'_exonuclease_dom"/>
</dbReference>
<name>A0A3A4F0U1_9MICC</name>
<dbReference type="InterPro" id="IPR041605">
    <property type="entry name" value="Exo_C"/>
</dbReference>
<protein>
    <submittedName>
        <fullName evidence="2">Ribonuclease D</fullName>
    </submittedName>
</protein>
<sequence>MEDPNTEPLPLITEPDEGVPGVIESERGLARAAEALAAGHGPVAVDAERASGFRYGQRAFLVQLKRAGAGIWLIDPEPFSRLDPIQQALYDTEWILHAATQDLPCLAELGMQPRQLFDTELAARLAGLPRVGLGAVVEQLLGVRLAKEHSAADWSRRPLPREWLRYAALDVDLLIPLRDELSARLETQRKIDWAHQEFDHLRTFDPPSVPRSDRWRKTSGLSKLKSPQKLAALRELWNERESLAEKRDVAPTHLLPDRALVAAADALPRTVPQLLAVPGFQGRAAKREARRWLRAIQAGAGVEEFPPPQRSTGVPPPPRTWKDRNPLAFRQFRTARERLARRAAQLQVMPESLLAPAVLKQICWTPPVVLEPDTVATALAQHGARPWQVNEVSAIVTVAMLEPDELTDL</sequence>
<dbReference type="GO" id="GO:0006139">
    <property type="term" value="P:nucleobase-containing compound metabolic process"/>
    <property type="evidence" value="ECO:0007669"/>
    <property type="project" value="InterPro"/>
</dbReference>
<dbReference type="InterPro" id="IPR044876">
    <property type="entry name" value="HRDC_dom_sf"/>
</dbReference>
<dbReference type="Gene3D" id="1.10.150.80">
    <property type="entry name" value="HRDC domain"/>
    <property type="match status" value="2"/>
</dbReference>
<proteinExistence type="predicted"/>
<evidence type="ECO:0000259" key="1">
    <source>
        <dbReference type="PROSITE" id="PS50967"/>
    </source>
</evidence>
<feature type="domain" description="HRDC" evidence="1">
    <location>
        <begin position="226"/>
        <end position="306"/>
    </location>
</feature>
<dbReference type="InterPro" id="IPR012337">
    <property type="entry name" value="RNaseH-like_sf"/>
</dbReference>
<dbReference type="SMART" id="SM00474">
    <property type="entry name" value="35EXOc"/>
    <property type="match status" value="1"/>
</dbReference>